<evidence type="ECO:0000259" key="9">
    <source>
        <dbReference type="SMART" id="SM00387"/>
    </source>
</evidence>
<dbReference type="PANTHER" id="PTHR11947">
    <property type="entry name" value="PYRUVATE DEHYDROGENASE KINASE"/>
    <property type="match status" value="1"/>
</dbReference>
<comment type="catalytic activity">
    <reaction evidence="7">
        <text>L-seryl-[pyruvate dehydrogenase E1 alpha subunit] + ATP = O-phospho-L-seryl-[pyruvate dehydrogenase E1 alpha subunit] + ADP + H(+)</text>
        <dbReference type="Rhea" id="RHEA:23052"/>
        <dbReference type="Rhea" id="RHEA-COMP:13689"/>
        <dbReference type="Rhea" id="RHEA-COMP:13690"/>
        <dbReference type="ChEBI" id="CHEBI:15378"/>
        <dbReference type="ChEBI" id="CHEBI:29999"/>
        <dbReference type="ChEBI" id="CHEBI:30616"/>
        <dbReference type="ChEBI" id="CHEBI:83421"/>
        <dbReference type="ChEBI" id="CHEBI:456216"/>
        <dbReference type="EC" id="2.7.11.2"/>
    </reaction>
</comment>
<dbReference type="SUPFAM" id="SSF69012">
    <property type="entry name" value="alpha-ketoacid dehydrogenase kinase, N-terminal domain"/>
    <property type="match status" value="1"/>
</dbReference>
<evidence type="ECO:0000313" key="11">
    <source>
        <dbReference type="Proteomes" id="UP000000759"/>
    </source>
</evidence>
<proteinExistence type="inferred from homology"/>
<feature type="non-terminal residue" evidence="10">
    <location>
        <position position="368"/>
    </location>
</feature>
<evidence type="ECO:0000256" key="7">
    <source>
        <dbReference type="ARBA" id="ARBA00048201"/>
    </source>
</evidence>
<keyword evidence="3 8" id="KW-0547">Nucleotide-binding</keyword>
<reference evidence="11" key="2">
    <citation type="submission" date="2008-08" db="EMBL/GenBank/DDBJ databases">
        <authorList>
            <consortium name="Diatom Consortium"/>
            <person name="Grigoriev I."/>
            <person name="Grimwood J."/>
            <person name="Kuo A."/>
            <person name="Otillar R.P."/>
            <person name="Salamov A."/>
            <person name="Detter J.C."/>
            <person name="Lindquist E."/>
            <person name="Shapiro H."/>
            <person name="Lucas S."/>
            <person name="Glavina del Rio T."/>
            <person name="Pitluck S."/>
            <person name="Rokhsar D."/>
            <person name="Bowler C."/>
        </authorList>
    </citation>
    <scope>GENOME REANNOTATION</scope>
    <source>
        <strain evidence="11">CCAP 1055/1</strain>
    </source>
</reference>
<dbReference type="Gene3D" id="1.20.140.20">
    <property type="entry name" value="Alpha-ketoacid/pyruvate dehydrogenase kinase, N-terminal domain"/>
    <property type="match status" value="1"/>
</dbReference>
<gene>
    <name evidence="10" type="ORF">PHATRDRAFT_15081</name>
</gene>
<dbReference type="RefSeq" id="XP_002182780.1">
    <property type="nucleotide sequence ID" value="XM_002182744.1"/>
</dbReference>
<name>B7G6S3_PHATC</name>
<dbReference type="SMART" id="SM00387">
    <property type="entry name" value="HATPase_c"/>
    <property type="match status" value="1"/>
</dbReference>
<evidence type="ECO:0000256" key="6">
    <source>
        <dbReference type="ARBA" id="ARBA00023128"/>
    </source>
</evidence>
<sequence>MQQLESLASQRPTPLRLADMYEYGRGIDPAQRLRNSQFLHRELPIRVAQRAYDLLTLPHGLSNATPIRQVAATYIQYLQQFKSRPCPQNKPQEEEFTDFVQSLVLDRAAVPISIFREQPDRLQEMEDALYRFFTARVGLRFLTVHHVLSSRRPSAKALKDVTFLFPPDQSDDFLGCIQTNCDLVKEVNKVAKLIHEQTMEYYGICPEIEVSKNKTRDFTYVPHHLHYMICELLKNSCRATVQQFRAQEMHTQGPYGHDSAKIPSIKVVMVKGEEDVTIKVADKGGGIPRSKMERIWKFAHSTADQNEAESDFGTDATSGARIRGFGLPLARIYARYFGGELTLKSTEGYGLDAYLHLPRLGDACEKLP</sequence>
<dbReference type="InterPro" id="IPR036784">
    <property type="entry name" value="AK/P_DHK_N_sf"/>
</dbReference>
<dbReference type="InParanoid" id="B7G6S3"/>
<evidence type="ECO:0000256" key="3">
    <source>
        <dbReference type="ARBA" id="ARBA00022741"/>
    </source>
</evidence>
<dbReference type="EMBL" id="CM000619">
    <property type="protein sequence ID" value="EEC45516.1"/>
    <property type="molecule type" value="Genomic_DNA"/>
</dbReference>
<keyword evidence="6 8" id="KW-0496">Mitochondrion</keyword>
<evidence type="ECO:0000256" key="5">
    <source>
        <dbReference type="ARBA" id="ARBA00022840"/>
    </source>
</evidence>
<dbReference type="InterPro" id="IPR039028">
    <property type="entry name" value="BCKD/PDK"/>
</dbReference>
<keyword evidence="11" id="KW-1185">Reference proteome</keyword>
<dbReference type="eggNOG" id="KOG0787">
    <property type="taxonomic scope" value="Eukaryota"/>
</dbReference>
<evidence type="ECO:0000256" key="8">
    <source>
        <dbReference type="RuleBase" id="RU366032"/>
    </source>
</evidence>
<feature type="domain" description="Histidine kinase/HSP90-like ATPase" evidence="9">
    <location>
        <begin position="220"/>
        <end position="361"/>
    </location>
</feature>
<dbReference type="EC" id="2.7.11.-" evidence="8"/>
<protein>
    <recommendedName>
        <fullName evidence="8">Protein-serine/threonine kinase</fullName>
        <ecNumber evidence="8">2.7.11.-</ecNumber>
    </recommendedName>
</protein>
<comment type="similarity">
    <text evidence="1 8">Belongs to the PDK/BCKDK protein kinase family.</text>
</comment>
<dbReference type="GO" id="GO:0010906">
    <property type="term" value="P:regulation of glucose metabolic process"/>
    <property type="evidence" value="ECO:0007669"/>
    <property type="project" value="TreeGrafter"/>
</dbReference>
<dbReference type="KEGG" id="pti:PHATRDRAFT_15081"/>
<evidence type="ECO:0000313" key="10">
    <source>
        <dbReference type="EMBL" id="EEC45516.1"/>
    </source>
</evidence>
<evidence type="ECO:0000256" key="1">
    <source>
        <dbReference type="ARBA" id="ARBA00006155"/>
    </source>
</evidence>
<dbReference type="GO" id="GO:0005759">
    <property type="term" value="C:mitochondrial matrix"/>
    <property type="evidence" value="ECO:0007669"/>
    <property type="project" value="UniProtKB-SubCell"/>
</dbReference>
<dbReference type="GO" id="GO:0004740">
    <property type="term" value="F:pyruvate dehydrogenase (acetyl-transferring) kinase activity"/>
    <property type="evidence" value="ECO:0007669"/>
    <property type="project" value="UniProtKB-EC"/>
</dbReference>
<dbReference type="InterPro" id="IPR018955">
    <property type="entry name" value="BCDHK/PDK_N"/>
</dbReference>
<dbReference type="Pfam" id="PF10436">
    <property type="entry name" value="BCDHK_Adom3"/>
    <property type="match status" value="1"/>
</dbReference>
<dbReference type="GeneID" id="7203799"/>
<evidence type="ECO:0000256" key="4">
    <source>
        <dbReference type="ARBA" id="ARBA00022777"/>
    </source>
</evidence>
<keyword evidence="5 8" id="KW-0067">ATP-binding</keyword>
<dbReference type="SUPFAM" id="SSF55874">
    <property type="entry name" value="ATPase domain of HSP90 chaperone/DNA topoisomerase II/histidine kinase"/>
    <property type="match status" value="1"/>
</dbReference>
<keyword evidence="2 8" id="KW-0808">Transferase</keyword>
<dbReference type="InterPro" id="IPR036890">
    <property type="entry name" value="HATPase_C_sf"/>
</dbReference>
<dbReference type="GO" id="GO:0005524">
    <property type="term" value="F:ATP binding"/>
    <property type="evidence" value="ECO:0007669"/>
    <property type="project" value="UniProtKB-UniRule"/>
</dbReference>
<dbReference type="Pfam" id="PF02518">
    <property type="entry name" value="HATPase_c"/>
    <property type="match status" value="1"/>
</dbReference>
<dbReference type="STRING" id="556484.B7G6S3"/>
<evidence type="ECO:0000256" key="2">
    <source>
        <dbReference type="ARBA" id="ARBA00022679"/>
    </source>
</evidence>
<dbReference type="PANTHER" id="PTHR11947:SF3">
    <property type="entry name" value="[PYRUVATE DEHYDROGENASE (ACETYL-TRANSFERRING)] KINASE, MITOCHONDRIAL"/>
    <property type="match status" value="1"/>
</dbReference>
<dbReference type="PaxDb" id="2850-Phatr15081"/>
<organism evidence="10 11">
    <name type="scientific">Phaeodactylum tricornutum (strain CCAP 1055/1)</name>
    <dbReference type="NCBI Taxonomy" id="556484"/>
    <lineage>
        <taxon>Eukaryota</taxon>
        <taxon>Sar</taxon>
        <taxon>Stramenopiles</taxon>
        <taxon>Ochrophyta</taxon>
        <taxon>Bacillariophyta</taxon>
        <taxon>Bacillariophyceae</taxon>
        <taxon>Bacillariophycidae</taxon>
        <taxon>Naviculales</taxon>
        <taxon>Phaeodactylaceae</taxon>
        <taxon>Phaeodactylum</taxon>
    </lineage>
</organism>
<dbReference type="InterPro" id="IPR003594">
    <property type="entry name" value="HATPase_dom"/>
</dbReference>
<dbReference type="Gene3D" id="3.30.565.10">
    <property type="entry name" value="Histidine kinase-like ATPase, C-terminal domain"/>
    <property type="match status" value="1"/>
</dbReference>
<keyword evidence="4 8" id="KW-0418">Kinase</keyword>
<comment type="subcellular location">
    <subcellularLocation>
        <location evidence="8">Mitochondrion matrix</location>
    </subcellularLocation>
</comment>
<dbReference type="Proteomes" id="UP000000759">
    <property type="component" value="Chromosome 17"/>
</dbReference>
<accession>B7G6S3</accession>
<reference evidence="10 11" key="1">
    <citation type="journal article" date="2008" name="Nature">
        <title>The Phaeodactylum genome reveals the evolutionary history of diatom genomes.</title>
        <authorList>
            <person name="Bowler C."/>
            <person name="Allen A.E."/>
            <person name="Badger J.H."/>
            <person name="Grimwood J."/>
            <person name="Jabbari K."/>
            <person name="Kuo A."/>
            <person name="Maheswari U."/>
            <person name="Martens C."/>
            <person name="Maumus F."/>
            <person name="Otillar R.P."/>
            <person name="Rayko E."/>
            <person name="Salamov A."/>
            <person name="Vandepoele K."/>
            <person name="Beszteri B."/>
            <person name="Gruber A."/>
            <person name="Heijde M."/>
            <person name="Katinka M."/>
            <person name="Mock T."/>
            <person name="Valentin K."/>
            <person name="Verret F."/>
            <person name="Berges J.A."/>
            <person name="Brownlee C."/>
            <person name="Cadoret J.P."/>
            <person name="Chiovitti A."/>
            <person name="Choi C.J."/>
            <person name="Coesel S."/>
            <person name="De Martino A."/>
            <person name="Detter J.C."/>
            <person name="Durkin C."/>
            <person name="Falciatore A."/>
            <person name="Fournet J."/>
            <person name="Haruta M."/>
            <person name="Huysman M.J."/>
            <person name="Jenkins B.D."/>
            <person name="Jiroutova K."/>
            <person name="Jorgensen R.E."/>
            <person name="Joubert Y."/>
            <person name="Kaplan A."/>
            <person name="Kroger N."/>
            <person name="Kroth P.G."/>
            <person name="La Roche J."/>
            <person name="Lindquist E."/>
            <person name="Lommer M."/>
            <person name="Martin-Jezequel V."/>
            <person name="Lopez P.J."/>
            <person name="Lucas S."/>
            <person name="Mangogna M."/>
            <person name="McGinnis K."/>
            <person name="Medlin L.K."/>
            <person name="Montsant A."/>
            <person name="Oudot-Le Secq M.P."/>
            <person name="Napoli C."/>
            <person name="Obornik M."/>
            <person name="Parker M.S."/>
            <person name="Petit J.L."/>
            <person name="Porcel B.M."/>
            <person name="Poulsen N."/>
            <person name="Robison M."/>
            <person name="Rychlewski L."/>
            <person name="Rynearson T.A."/>
            <person name="Schmutz J."/>
            <person name="Shapiro H."/>
            <person name="Siaut M."/>
            <person name="Stanley M."/>
            <person name="Sussman M.R."/>
            <person name="Taylor A.R."/>
            <person name="Vardi A."/>
            <person name="von Dassow P."/>
            <person name="Vyverman W."/>
            <person name="Willis A."/>
            <person name="Wyrwicz L.S."/>
            <person name="Rokhsar D.S."/>
            <person name="Weissenbach J."/>
            <person name="Armbrust E.V."/>
            <person name="Green B.R."/>
            <person name="Van de Peer Y."/>
            <person name="Grigoriev I.V."/>
        </authorList>
    </citation>
    <scope>NUCLEOTIDE SEQUENCE [LARGE SCALE GENOMIC DNA]</scope>
    <source>
        <strain evidence="10 11">CCAP 1055/1</strain>
    </source>
</reference>
<dbReference type="AlphaFoldDB" id="B7G6S3"/>
<dbReference type="OrthoDB" id="241648at2759"/>